<dbReference type="EMBL" id="JBBPBM010000032">
    <property type="protein sequence ID" value="KAK8533766.1"/>
    <property type="molecule type" value="Genomic_DNA"/>
</dbReference>
<keyword evidence="2" id="KW-1185">Reference proteome</keyword>
<protein>
    <submittedName>
        <fullName evidence="1">Uncharacterized protein</fullName>
    </submittedName>
</protein>
<gene>
    <name evidence="1" type="ORF">V6N12_047170</name>
</gene>
<sequence length="94" mass="10761">MQSEELKNVVQNASFKNMRNRKKHALLRWLCQAKSYNLPGHTVKATMWDCNTSGCHLQGFKFLSINLKGIELQRAPGKNPEVANHCHCVRQVLD</sequence>
<proteinExistence type="predicted"/>
<organism evidence="1 2">
    <name type="scientific">Hibiscus sabdariffa</name>
    <name type="common">roselle</name>
    <dbReference type="NCBI Taxonomy" id="183260"/>
    <lineage>
        <taxon>Eukaryota</taxon>
        <taxon>Viridiplantae</taxon>
        <taxon>Streptophyta</taxon>
        <taxon>Embryophyta</taxon>
        <taxon>Tracheophyta</taxon>
        <taxon>Spermatophyta</taxon>
        <taxon>Magnoliopsida</taxon>
        <taxon>eudicotyledons</taxon>
        <taxon>Gunneridae</taxon>
        <taxon>Pentapetalae</taxon>
        <taxon>rosids</taxon>
        <taxon>malvids</taxon>
        <taxon>Malvales</taxon>
        <taxon>Malvaceae</taxon>
        <taxon>Malvoideae</taxon>
        <taxon>Hibiscus</taxon>
    </lineage>
</organism>
<reference evidence="1 2" key="1">
    <citation type="journal article" date="2024" name="G3 (Bethesda)">
        <title>Genome assembly of Hibiscus sabdariffa L. provides insights into metabolisms of medicinal natural products.</title>
        <authorList>
            <person name="Kim T."/>
        </authorList>
    </citation>
    <scope>NUCLEOTIDE SEQUENCE [LARGE SCALE GENOMIC DNA]</scope>
    <source>
        <strain evidence="1">TK-2024</strain>
        <tissue evidence="1">Old leaves</tissue>
    </source>
</reference>
<evidence type="ECO:0000313" key="1">
    <source>
        <dbReference type="EMBL" id="KAK8533766.1"/>
    </source>
</evidence>
<dbReference type="Proteomes" id="UP001472677">
    <property type="component" value="Unassembled WGS sequence"/>
</dbReference>
<name>A0ABR2DAG6_9ROSI</name>
<accession>A0ABR2DAG6</accession>
<comment type="caution">
    <text evidence="1">The sequence shown here is derived from an EMBL/GenBank/DDBJ whole genome shotgun (WGS) entry which is preliminary data.</text>
</comment>
<evidence type="ECO:0000313" key="2">
    <source>
        <dbReference type="Proteomes" id="UP001472677"/>
    </source>
</evidence>